<evidence type="ECO:0000313" key="3">
    <source>
        <dbReference type="Proteomes" id="UP000054350"/>
    </source>
</evidence>
<evidence type="ECO:0000256" key="1">
    <source>
        <dbReference type="SAM" id="MobiDB-lite"/>
    </source>
</evidence>
<dbReference type="OrthoDB" id="5600060at2759"/>
<dbReference type="Proteomes" id="UP000054350">
    <property type="component" value="Unassembled WGS sequence"/>
</dbReference>
<dbReference type="VEuPathDB" id="FungiDB:AMAG_03108"/>
<dbReference type="AlphaFoldDB" id="A0A0L0S4N1"/>
<keyword evidence="3" id="KW-1185">Reference proteome</keyword>
<protein>
    <submittedName>
        <fullName evidence="2">Uncharacterized protein</fullName>
    </submittedName>
</protein>
<sequence>MDLAKNCLPEQVHQDTTHTQRSALPAESTSRRALMFLSSLTDQTPFVTSSEIIARILWFATMIGLS</sequence>
<proteinExistence type="predicted"/>
<gene>
    <name evidence="2" type="ORF">AMAG_03108</name>
</gene>
<reference evidence="3" key="2">
    <citation type="submission" date="2009-11" db="EMBL/GenBank/DDBJ databases">
        <title>The Genome Sequence of Allomyces macrogynus strain ATCC 38327.</title>
        <authorList>
            <consortium name="The Broad Institute Genome Sequencing Platform"/>
            <person name="Russ C."/>
            <person name="Cuomo C."/>
            <person name="Shea T."/>
            <person name="Young S.K."/>
            <person name="Zeng Q."/>
            <person name="Koehrsen M."/>
            <person name="Haas B."/>
            <person name="Borodovsky M."/>
            <person name="Guigo R."/>
            <person name="Alvarado L."/>
            <person name="Berlin A."/>
            <person name="Borenstein D."/>
            <person name="Chen Z."/>
            <person name="Engels R."/>
            <person name="Freedman E."/>
            <person name="Gellesch M."/>
            <person name="Goldberg J."/>
            <person name="Griggs A."/>
            <person name="Gujja S."/>
            <person name="Heiman D."/>
            <person name="Hepburn T."/>
            <person name="Howarth C."/>
            <person name="Jen D."/>
            <person name="Larson L."/>
            <person name="Lewis B."/>
            <person name="Mehta T."/>
            <person name="Park D."/>
            <person name="Pearson M."/>
            <person name="Roberts A."/>
            <person name="Saif S."/>
            <person name="Shenoy N."/>
            <person name="Sisk P."/>
            <person name="Stolte C."/>
            <person name="Sykes S."/>
            <person name="Walk T."/>
            <person name="White J."/>
            <person name="Yandava C."/>
            <person name="Burger G."/>
            <person name="Gray M.W."/>
            <person name="Holland P.W.H."/>
            <person name="King N."/>
            <person name="Lang F.B.F."/>
            <person name="Roger A.J."/>
            <person name="Ruiz-Trillo I."/>
            <person name="Lander E."/>
            <person name="Nusbaum C."/>
        </authorList>
    </citation>
    <scope>NUCLEOTIDE SEQUENCE [LARGE SCALE GENOMIC DNA]</scope>
    <source>
        <strain evidence="3">ATCC 38327</strain>
    </source>
</reference>
<organism evidence="2 3">
    <name type="scientific">Allomyces macrogynus (strain ATCC 38327)</name>
    <name type="common">Allomyces javanicus var. macrogynus</name>
    <dbReference type="NCBI Taxonomy" id="578462"/>
    <lineage>
        <taxon>Eukaryota</taxon>
        <taxon>Fungi</taxon>
        <taxon>Fungi incertae sedis</taxon>
        <taxon>Blastocladiomycota</taxon>
        <taxon>Blastocladiomycetes</taxon>
        <taxon>Blastocladiales</taxon>
        <taxon>Blastocladiaceae</taxon>
        <taxon>Allomyces</taxon>
    </lineage>
</organism>
<reference evidence="2 3" key="1">
    <citation type="submission" date="2009-11" db="EMBL/GenBank/DDBJ databases">
        <title>Annotation of Allomyces macrogynus ATCC 38327.</title>
        <authorList>
            <consortium name="The Broad Institute Genome Sequencing Platform"/>
            <person name="Russ C."/>
            <person name="Cuomo C."/>
            <person name="Burger G."/>
            <person name="Gray M.W."/>
            <person name="Holland P.W.H."/>
            <person name="King N."/>
            <person name="Lang F.B.F."/>
            <person name="Roger A.J."/>
            <person name="Ruiz-Trillo I."/>
            <person name="Young S.K."/>
            <person name="Zeng Q."/>
            <person name="Gargeya S."/>
            <person name="Fitzgerald M."/>
            <person name="Haas B."/>
            <person name="Abouelleil A."/>
            <person name="Alvarado L."/>
            <person name="Arachchi H.M."/>
            <person name="Berlin A."/>
            <person name="Chapman S.B."/>
            <person name="Gearin G."/>
            <person name="Goldberg J."/>
            <person name="Griggs A."/>
            <person name="Gujja S."/>
            <person name="Hansen M."/>
            <person name="Heiman D."/>
            <person name="Howarth C."/>
            <person name="Larimer J."/>
            <person name="Lui A."/>
            <person name="MacDonald P.J.P."/>
            <person name="McCowen C."/>
            <person name="Montmayeur A."/>
            <person name="Murphy C."/>
            <person name="Neiman D."/>
            <person name="Pearson M."/>
            <person name="Priest M."/>
            <person name="Roberts A."/>
            <person name="Saif S."/>
            <person name="Shea T."/>
            <person name="Sisk P."/>
            <person name="Stolte C."/>
            <person name="Sykes S."/>
            <person name="Wortman J."/>
            <person name="Nusbaum C."/>
            <person name="Birren B."/>
        </authorList>
    </citation>
    <scope>NUCLEOTIDE SEQUENCE [LARGE SCALE GENOMIC DNA]</scope>
    <source>
        <strain evidence="2 3">ATCC 38327</strain>
    </source>
</reference>
<name>A0A0L0S4N1_ALLM3</name>
<evidence type="ECO:0000313" key="2">
    <source>
        <dbReference type="EMBL" id="KNE57386.1"/>
    </source>
</evidence>
<feature type="region of interest" description="Disordered" evidence="1">
    <location>
        <begin position="1"/>
        <end position="26"/>
    </location>
</feature>
<accession>A0A0L0S4N1</accession>
<dbReference type="EMBL" id="GG745331">
    <property type="protein sequence ID" value="KNE57386.1"/>
    <property type="molecule type" value="Genomic_DNA"/>
</dbReference>